<dbReference type="GO" id="GO:0047657">
    <property type="term" value="F:alpha-1,3-glucan synthase activity"/>
    <property type="evidence" value="ECO:0007669"/>
    <property type="project" value="TreeGrafter"/>
</dbReference>
<evidence type="ECO:0000313" key="2">
    <source>
        <dbReference type="EMBL" id="KAG9970893.1"/>
    </source>
</evidence>
<reference evidence="2" key="1">
    <citation type="journal article" date="2021" name="J Fungi (Basel)">
        <title>Virulence traits and population genomics of the black yeast Aureobasidium melanogenum.</title>
        <authorList>
            <person name="Cernosa A."/>
            <person name="Sun X."/>
            <person name="Gostincar C."/>
            <person name="Fang C."/>
            <person name="Gunde-Cimerman N."/>
            <person name="Song Z."/>
        </authorList>
    </citation>
    <scope>NUCLEOTIDE SEQUENCE</scope>
    <source>
        <strain evidence="2">EXF-9298</strain>
    </source>
</reference>
<gene>
    <name evidence="2" type="ORF">KCU98_g14183</name>
</gene>
<evidence type="ECO:0000259" key="1">
    <source>
        <dbReference type="Pfam" id="PF00128"/>
    </source>
</evidence>
<evidence type="ECO:0000313" key="3">
    <source>
        <dbReference type="Proteomes" id="UP000729357"/>
    </source>
</evidence>
<organism evidence="2 3">
    <name type="scientific">Aureobasidium melanogenum</name>
    <name type="common">Aureobasidium pullulans var. melanogenum</name>
    <dbReference type="NCBI Taxonomy" id="46634"/>
    <lineage>
        <taxon>Eukaryota</taxon>
        <taxon>Fungi</taxon>
        <taxon>Dikarya</taxon>
        <taxon>Ascomycota</taxon>
        <taxon>Pezizomycotina</taxon>
        <taxon>Dothideomycetes</taxon>
        <taxon>Dothideomycetidae</taxon>
        <taxon>Dothideales</taxon>
        <taxon>Saccotheciaceae</taxon>
        <taxon>Aureobasidium</taxon>
    </lineage>
</organism>
<dbReference type="EMBL" id="JAHFXS010002762">
    <property type="protein sequence ID" value="KAG9970893.1"/>
    <property type="molecule type" value="Genomic_DNA"/>
</dbReference>
<dbReference type="Pfam" id="PF00128">
    <property type="entry name" value="Alpha-amylase"/>
    <property type="match status" value="1"/>
</dbReference>
<feature type="non-terminal residue" evidence="2">
    <location>
        <position position="224"/>
    </location>
</feature>
<dbReference type="AlphaFoldDB" id="A0A9P8JMI5"/>
<dbReference type="SUPFAM" id="SSF51445">
    <property type="entry name" value="(Trans)glycosidases"/>
    <property type="match status" value="1"/>
</dbReference>
<dbReference type="InterPro" id="IPR006047">
    <property type="entry name" value="GH13_cat_dom"/>
</dbReference>
<dbReference type="PANTHER" id="PTHR47182">
    <property type="entry name" value="CELL WALL ALPHA-1,3-GLUCAN SYNTHASE AGS1-RELATED"/>
    <property type="match status" value="1"/>
</dbReference>
<dbReference type="GO" id="GO:0070600">
    <property type="term" value="P:fungal-type cell wall (1-&gt;3)-alpha-glucan biosynthetic process"/>
    <property type="evidence" value="ECO:0007669"/>
    <property type="project" value="TreeGrafter"/>
</dbReference>
<sequence length="224" mass="25553">MGTTMRHGGDLAGLVDTLDYIQGMGIKGLYVAGTPFINMPWKSDAYSPIDFTLLDHHFGKIADWRAAVDEIHRRGMYIILDNTFATMADLIGFDGYLNESTPFLPEEHQVIWKTERQYPDFAFGNTKTSPCELPRFWDESGSQVQNGAHSDNFSTTFDRLSSLSDCFDSDFDQYGDTEAFGVFPDWQRQLSKFASVQDRLREWKPSVLDKLQHLHCLTISMLDI</sequence>
<feature type="domain" description="Glycosyl hydrolase family 13 catalytic" evidence="1">
    <location>
        <begin position="5"/>
        <end position="127"/>
    </location>
</feature>
<keyword evidence="3" id="KW-1185">Reference proteome</keyword>
<reference evidence="2" key="2">
    <citation type="submission" date="2021-08" db="EMBL/GenBank/DDBJ databases">
        <authorList>
            <person name="Gostincar C."/>
            <person name="Sun X."/>
            <person name="Song Z."/>
            <person name="Gunde-Cimerman N."/>
        </authorList>
    </citation>
    <scope>NUCLEOTIDE SEQUENCE</scope>
    <source>
        <strain evidence="2">EXF-9298</strain>
    </source>
</reference>
<dbReference type="Gene3D" id="3.20.20.80">
    <property type="entry name" value="Glycosidases"/>
    <property type="match status" value="1"/>
</dbReference>
<dbReference type="PANTHER" id="PTHR47182:SF2">
    <property type="entry name" value="CELL WALL ALPHA-1,3-GLUCAN SYNTHASE AGS1"/>
    <property type="match status" value="1"/>
</dbReference>
<proteinExistence type="predicted"/>
<dbReference type="InterPro" id="IPR058655">
    <property type="entry name" value="Mok11-14/Ags1-like"/>
</dbReference>
<accession>A0A9P8JMI5</accession>
<comment type="caution">
    <text evidence="2">The sequence shown here is derived from an EMBL/GenBank/DDBJ whole genome shotgun (WGS) entry which is preliminary data.</text>
</comment>
<dbReference type="Proteomes" id="UP000729357">
    <property type="component" value="Unassembled WGS sequence"/>
</dbReference>
<dbReference type="GO" id="GO:0009277">
    <property type="term" value="C:fungal-type cell wall"/>
    <property type="evidence" value="ECO:0007669"/>
    <property type="project" value="TreeGrafter"/>
</dbReference>
<dbReference type="InterPro" id="IPR017853">
    <property type="entry name" value="GH"/>
</dbReference>
<protein>
    <submittedName>
        <fullName evidence="2">Alpha 1,3 glucan synthase</fullName>
    </submittedName>
</protein>
<name>A0A9P8JMI5_AURME</name>